<dbReference type="Gene3D" id="1.10.167.10">
    <property type="entry name" value="Regulator of G-protein Signalling 4, domain 2"/>
    <property type="match status" value="1"/>
</dbReference>
<dbReference type="Gene3D" id="1.10.196.10">
    <property type="match status" value="1"/>
</dbReference>
<dbReference type="InterPro" id="IPR036305">
    <property type="entry name" value="RGS_sf"/>
</dbReference>
<dbReference type="PANTHER" id="PTHR10845:SF34">
    <property type="entry name" value="REGULATOR OF G-PROTEIN SIGNALING 1"/>
    <property type="match status" value="1"/>
</dbReference>
<dbReference type="InterPro" id="IPR044926">
    <property type="entry name" value="RGS_subdomain_2"/>
</dbReference>
<proteinExistence type="predicted"/>
<dbReference type="EMBL" id="JAACNH010000007">
    <property type="protein sequence ID" value="KAG8436379.1"/>
    <property type="molecule type" value="Genomic_DNA"/>
</dbReference>
<keyword evidence="7" id="KW-0472">Membrane</keyword>
<dbReference type="OrthoDB" id="196547at2759"/>
<protein>
    <recommendedName>
        <fullName evidence="3">Regulator of G-protein signaling 1</fullName>
    </recommendedName>
</protein>
<feature type="domain" description="RGS" evidence="9">
    <location>
        <begin position="75"/>
        <end position="191"/>
    </location>
</feature>
<sequence>MPGIFFSHSNHSVLKEGDRQSDEVMAQKKNSFAMDLKNYLKSILPHLETSVKSTNRGKNSFYRLSPDEIIQWTMSLEKLLTSEDGQAIFRDFLKSEFSEENIDFWLACEDYKATNDSNELRNKAEIIYQQFIQPNASKQVNIDFATRNSVTRDLLEPTLTTFKEAQKMIHILMERDSYPRFLKSEIFLRLAESYQGNNMRG</sequence>
<evidence type="ECO:0000256" key="3">
    <source>
        <dbReference type="ARBA" id="ARBA00020118"/>
    </source>
</evidence>
<evidence type="ECO:0000256" key="1">
    <source>
        <dbReference type="ARBA" id="ARBA00004413"/>
    </source>
</evidence>
<dbReference type="FunFam" id="1.10.167.10:FF:000001">
    <property type="entry name" value="Putative regulator of g-protein signaling 12"/>
    <property type="match status" value="1"/>
</dbReference>
<accession>A0A8T2ITT2</accession>
<evidence type="ECO:0000256" key="7">
    <source>
        <dbReference type="ARBA" id="ARBA00023136"/>
    </source>
</evidence>
<keyword evidence="4" id="KW-0343">GTPase activation</keyword>
<comment type="function">
    <text evidence="8">Regulates G protein-coupled receptor signaling cascades, including signaling downstream of the N-formylpeptide chemoattractant receptors and leukotriene receptors. Inhibits B cell chemotaxis. Inhibits signal transduction by increasing the GTPase activity of G protein alpha subunits, thereby driving them into their inactive GDP-bound form.</text>
</comment>
<evidence type="ECO:0000256" key="5">
    <source>
        <dbReference type="ARBA" id="ARBA00022475"/>
    </source>
</evidence>
<evidence type="ECO:0000313" key="11">
    <source>
        <dbReference type="Proteomes" id="UP000812440"/>
    </source>
</evidence>
<comment type="caution">
    <text evidence="10">The sequence shown here is derived from an EMBL/GenBank/DDBJ whole genome shotgun (WGS) entry which is preliminary data.</text>
</comment>
<evidence type="ECO:0000256" key="8">
    <source>
        <dbReference type="ARBA" id="ARBA00053238"/>
    </source>
</evidence>
<dbReference type="GO" id="GO:0005096">
    <property type="term" value="F:GTPase activator activity"/>
    <property type="evidence" value="ECO:0007669"/>
    <property type="project" value="UniProtKB-KW"/>
</dbReference>
<dbReference type="PRINTS" id="PR01301">
    <property type="entry name" value="RGSPROTEIN"/>
</dbReference>
<dbReference type="InterPro" id="IPR024066">
    <property type="entry name" value="RGS_subdom1/3"/>
</dbReference>
<evidence type="ECO:0000313" key="10">
    <source>
        <dbReference type="EMBL" id="KAG8436379.1"/>
    </source>
</evidence>
<evidence type="ECO:0000256" key="6">
    <source>
        <dbReference type="ARBA" id="ARBA00022490"/>
    </source>
</evidence>
<dbReference type="InterPro" id="IPR016137">
    <property type="entry name" value="RGS"/>
</dbReference>
<dbReference type="PANTHER" id="PTHR10845">
    <property type="entry name" value="REGULATOR OF G PROTEIN SIGNALING"/>
    <property type="match status" value="1"/>
</dbReference>
<keyword evidence="11" id="KW-1185">Reference proteome</keyword>
<dbReference type="GO" id="GO:0005829">
    <property type="term" value="C:cytosol"/>
    <property type="evidence" value="ECO:0007669"/>
    <property type="project" value="UniProtKB-SubCell"/>
</dbReference>
<dbReference type="Pfam" id="PF00615">
    <property type="entry name" value="RGS"/>
    <property type="match status" value="1"/>
</dbReference>
<evidence type="ECO:0000256" key="4">
    <source>
        <dbReference type="ARBA" id="ARBA00022468"/>
    </source>
</evidence>
<dbReference type="Proteomes" id="UP000812440">
    <property type="component" value="Chromosome 4"/>
</dbReference>
<organism evidence="10 11">
    <name type="scientific">Hymenochirus boettgeri</name>
    <name type="common">Congo dwarf clawed frog</name>
    <dbReference type="NCBI Taxonomy" id="247094"/>
    <lineage>
        <taxon>Eukaryota</taxon>
        <taxon>Metazoa</taxon>
        <taxon>Chordata</taxon>
        <taxon>Craniata</taxon>
        <taxon>Vertebrata</taxon>
        <taxon>Euteleostomi</taxon>
        <taxon>Amphibia</taxon>
        <taxon>Batrachia</taxon>
        <taxon>Anura</taxon>
        <taxon>Pipoidea</taxon>
        <taxon>Pipidae</taxon>
        <taxon>Pipinae</taxon>
        <taxon>Hymenochirus</taxon>
    </lineage>
</organism>
<dbReference type="PROSITE" id="PS50132">
    <property type="entry name" value="RGS"/>
    <property type="match status" value="1"/>
</dbReference>
<dbReference type="SUPFAM" id="SSF48097">
    <property type="entry name" value="Regulator of G-protein signaling, RGS"/>
    <property type="match status" value="1"/>
</dbReference>
<gene>
    <name evidence="10" type="ORF">GDO86_007469</name>
</gene>
<reference evidence="10" key="1">
    <citation type="thesis" date="2020" institute="ProQuest LLC" country="789 East Eisenhower Parkway, Ann Arbor, MI, USA">
        <title>Comparative Genomics and Chromosome Evolution.</title>
        <authorList>
            <person name="Mudd A.B."/>
        </authorList>
    </citation>
    <scope>NUCLEOTIDE SEQUENCE</scope>
    <source>
        <strain evidence="10">Female2</strain>
        <tissue evidence="10">Blood</tissue>
    </source>
</reference>
<dbReference type="GO" id="GO:0005886">
    <property type="term" value="C:plasma membrane"/>
    <property type="evidence" value="ECO:0007669"/>
    <property type="project" value="UniProtKB-SubCell"/>
</dbReference>
<evidence type="ECO:0000259" key="9">
    <source>
        <dbReference type="PROSITE" id="PS50132"/>
    </source>
</evidence>
<dbReference type="SMART" id="SM00315">
    <property type="entry name" value="RGS"/>
    <property type="match status" value="1"/>
</dbReference>
<keyword evidence="5" id="KW-1003">Cell membrane</keyword>
<keyword evidence="6" id="KW-0963">Cytoplasm</keyword>
<name>A0A8T2ITT2_9PIPI</name>
<dbReference type="AlphaFoldDB" id="A0A8T2ITT2"/>
<evidence type="ECO:0000256" key="2">
    <source>
        <dbReference type="ARBA" id="ARBA00004514"/>
    </source>
</evidence>
<comment type="subcellular location">
    <subcellularLocation>
        <location evidence="1">Cell membrane</location>
        <topology evidence="1">Peripheral membrane protein</topology>
        <orientation evidence="1">Cytoplasmic side</orientation>
    </subcellularLocation>
    <subcellularLocation>
        <location evidence="2">Cytoplasm</location>
        <location evidence="2">Cytosol</location>
    </subcellularLocation>
</comment>